<dbReference type="AlphaFoldDB" id="J3NDU0"/>
<evidence type="ECO:0000313" key="2">
    <source>
        <dbReference type="Proteomes" id="UP000006038"/>
    </source>
</evidence>
<dbReference type="OMA" id="DANCEWT"/>
<reference evidence="1" key="1">
    <citation type="journal article" date="2013" name="Nat. Commun.">
        <title>Whole-genome sequencing of Oryza brachyantha reveals mechanisms underlying Oryza genome evolution.</title>
        <authorList>
            <person name="Chen J."/>
            <person name="Huang Q."/>
            <person name="Gao D."/>
            <person name="Wang J."/>
            <person name="Lang Y."/>
            <person name="Liu T."/>
            <person name="Li B."/>
            <person name="Bai Z."/>
            <person name="Luis Goicoechea J."/>
            <person name="Liang C."/>
            <person name="Chen C."/>
            <person name="Zhang W."/>
            <person name="Sun S."/>
            <person name="Liao Y."/>
            <person name="Zhang X."/>
            <person name="Yang L."/>
            <person name="Song C."/>
            <person name="Wang M."/>
            <person name="Shi J."/>
            <person name="Liu G."/>
            <person name="Liu J."/>
            <person name="Zhou H."/>
            <person name="Zhou W."/>
            <person name="Yu Q."/>
            <person name="An N."/>
            <person name="Chen Y."/>
            <person name="Cai Q."/>
            <person name="Wang B."/>
            <person name="Liu B."/>
            <person name="Min J."/>
            <person name="Huang Y."/>
            <person name="Wu H."/>
            <person name="Li Z."/>
            <person name="Zhang Y."/>
            <person name="Yin Y."/>
            <person name="Song W."/>
            <person name="Jiang J."/>
            <person name="Jackson S.A."/>
            <person name="Wing R.A."/>
            <person name="Wang J."/>
            <person name="Chen M."/>
        </authorList>
    </citation>
    <scope>NUCLEOTIDE SEQUENCE [LARGE SCALE GENOMIC DNA]</scope>
    <source>
        <strain evidence="1">cv. IRGC 101232</strain>
    </source>
</reference>
<dbReference type="PANTHER" id="PTHR34709">
    <property type="entry name" value="OS10G0396666 PROTEIN"/>
    <property type="match status" value="1"/>
</dbReference>
<dbReference type="eggNOG" id="ENOG502R3DZ">
    <property type="taxonomic scope" value="Eukaryota"/>
</dbReference>
<dbReference type="EnsemblPlants" id="OB12G21480.1">
    <property type="protein sequence ID" value="OB12G21480.1"/>
    <property type="gene ID" value="OB12G21480"/>
</dbReference>
<evidence type="ECO:0000313" key="1">
    <source>
        <dbReference type="EnsemblPlants" id="OB12G21480.1"/>
    </source>
</evidence>
<dbReference type="Gramene" id="OB12G21480.1">
    <property type="protein sequence ID" value="OB12G21480.1"/>
    <property type="gene ID" value="OB12G21480"/>
</dbReference>
<dbReference type="InterPro" id="IPR055312">
    <property type="entry name" value="FBL15-like"/>
</dbReference>
<accession>J3NDU0</accession>
<evidence type="ECO:0008006" key="3">
    <source>
        <dbReference type="Google" id="ProtNLM"/>
    </source>
</evidence>
<dbReference type="Proteomes" id="UP000006038">
    <property type="component" value="Chromosome 12"/>
</dbReference>
<dbReference type="PANTHER" id="PTHR34709:SF43">
    <property type="entry name" value="OS12G0527100 PROTEIN"/>
    <property type="match status" value="1"/>
</dbReference>
<proteinExistence type="predicted"/>
<keyword evidence="2" id="KW-1185">Reference proteome</keyword>
<dbReference type="HOGENOM" id="CLU_017148_3_1_1"/>
<protein>
    <recommendedName>
        <fullName evidence="3">FBD domain-containing protein</fullName>
    </recommendedName>
</protein>
<organism evidence="1">
    <name type="scientific">Oryza brachyantha</name>
    <name type="common">malo sina</name>
    <dbReference type="NCBI Taxonomy" id="4533"/>
    <lineage>
        <taxon>Eukaryota</taxon>
        <taxon>Viridiplantae</taxon>
        <taxon>Streptophyta</taxon>
        <taxon>Embryophyta</taxon>
        <taxon>Tracheophyta</taxon>
        <taxon>Spermatophyta</taxon>
        <taxon>Magnoliopsida</taxon>
        <taxon>Liliopsida</taxon>
        <taxon>Poales</taxon>
        <taxon>Poaceae</taxon>
        <taxon>BOP clade</taxon>
        <taxon>Oryzoideae</taxon>
        <taxon>Oryzeae</taxon>
        <taxon>Oryzinae</taxon>
        <taxon>Oryza</taxon>
    </lineage>
</organism>
<sequence length="470" mass="51931">MARARLLLLTVLSRRDRCDEPDVKDLEISFVYRAVGGGGGGADAFRYDGDSFRGFWILYKCKGDAVTQARVDAWLGFAGRRVTGTFALELTPMAVASRLRVEIPRSERLEAIRLVLAGQVLRLPDAAADGAFSSLTDVLLGHAHLLHHKGDDLRLGQLLSSSCCPHLRRLQLMDLAGLVYLRLDAAGTLEELRLINLGLNWMQVDAPGLRKLAVVNTRLHLATAATVSAPRLQEVTYEYDDHRRGGVRHQMVLDGNGAARLRVLSHGVPGTDNNRAAAWFLRHFAGAADRLDVGLEMDFDKGKLDDIPNLAHIIDLRIRVSISPDTTGTHSIGASVSKLIAKCSRIEHLAIDIDEKAGDCILLGCKCGHNTGWQNEVISLERLRTAEIHDFAAFDDQIELVCALISSSPALEKMTVALPLPYVEERERQDGERVFLSVPYCGGRWTPCARNRRARGFGSFTQYEWTPLRL</sequence>
<reference evidence="1" key="2">
    <citation type="submission" date="2013-04" db="UniProtKB">
        <authorList>
            <consortium name="EnsemblPlants"/>
        </authorList>
    </citation>
    <scope>IDENTIFICATION</scope>
</reference>
<name>J3NDU0_ORYBR</name>